<dbReference type="PROSITE" id="PS01039">
    <property type="entry name" value="SBP_BACTERIAL_3"/>
    <property type="match status" value="1"/>
</dbReference>
<comment type="subcellular location">
    <subcellularLocation>
        <location evidence="1">Cell envelope</location>
    </subcellularLocation>
</comment>
<dbReference type="OrthoDB" id="8994218at2"/>
<dbReference type="EMBL" id="AYXT01000001">
    <property type="protein sequence ID" value="ETF04629.1"/>
    <property type="molecule type" value="Genomic_DNA"/>
</dbReference>
<dbReference type="RefSeq" id="WP_024003242.1">
    <property type="nucleotide sequence ID" value="NZ_KI650979.1"/>
</dbReference>
<dbReference type="Pfam" id="PF00497">
    <property type="entry name" value="SBP_bac_3"/>
    <property type="match status" value="1"/>
</dbReference>
<dbReference type="PANTHER" id="PTHR35936">
    <property type="entry name" value="MEMBRANE-BOUND LYTIC MUREIN TRANSGLYCOSYLASE F"/>
    <property type="match status" value="1"/>
</dbReference>
<evidence type="ECO:0000256" key="4">
    <source>
        <dbReference type="RuleBase" id="RU003744"/>
    </source>
</evidence>
<dbReference type="SUPFAM" id="SSF53850">
    <property type="entry name" value="Periplasmic binding protein-like II"/>
    <property type="match status" value="1"/>
</dbReference>
<dbReference type="GO" id="GO:0030313">
    <property type="term" value="C:cell envelope"/>
    <property type="evidence" value="ECO:0007669"/>
    <property type="project" value="UniProtKB-SubCell"/>
</dbReference>
<evidence type="ECO:0000256" key="3">
    <source>
        <dbReference type="ARBA" id="ARBA00022729"/>
    </source>
</evidence>
<dbReference type="STRING" id="1424334.W822_00855"/>
<dbReference type="PROSITE" id="PS51257">
    <property type="entry name" value="PROKAR_LIPOPROTEIN"/>
    <property type="match status" value="1"/>
</dbReference>
<dbReference type="eggNOG" id="COG0834">
    <property type="taxonomic scope" value="Bacteria"/>
</dbReference>
<keyword evidence="8" id="KW-1185">Reference proteome</keyword>
<dbReference type="AlphaFoldDB" id="V8R046"/>
<keyword evidence="3 5" id="KW-0732">Signal</keyword>
<dbReference type="PANTHER" id="PTHR35936:SF17">
    <property type="entry name" value="ARGININE-BINDING EXTRACELLULAR PROTEIN ARTP"/>
    <property type="match status" value="1"/>
</dbReference>
<evidence type="ECO:0000313" key="7">
    <source>
        <dbReference type="EMBL" id="ETF04629.1"/>
    </source>
</evidence>
<dbReference type="Gene3D" id="3.40.190.10">
    <property type="entry name" value="Periplasmic binding protein-like II"/>
    <property type="match status" value="2"/>
</dbReference>
<feature type="signal peptide" evidence="5">
    <location>
        <begin position="1"/>
        <end position="25"/>
    </location>
</feature>
<proteinExistence type="inferred from homology"/>
<reference evidence="7 8" key="1">
    <citation type="journal article" date="2014" name="Genome Announc.">
        <title>Draft Genome Sequence of Advenella kashmirensis Strain W13003, a Polycyclic Aromatic Hydrocarbon-Degrading Bacterium.</title>
        <authorList>
            <person name="Wang X."/>
            <person name="Jin D."/>
            <person name="Zhou L."/>
            <person name="Wu L."/>
            <person name="An W."/>
            <person name="Zhao L."/>
        </authorList>
    </citation>
    <scope>NUCLEOTIDE SEQUENCE [LARGE SCALE GENOMIC DNA]</scope>
    <source>
        <strain evidence="7 8">W13003</strain>
    </source>
</reference>
<accession>V8R046</accession>
<evidence type="ECO:0000256" key="5">
    <source>
        <dbReference type="SAM" id="SignalP"/>
    </source>
</evidence>
<evidence type="ECO:0000256" key="2">
    <source>
        <dbReference type="ARBA" id="ARBA00010333"/>
    </source>
</evidence>
<evidence type="ECO:0000259" key="6">
    <source>
        <dbReference type="SMART" id="SM00062"/>
    </source>
</evidence>
<gene>
    <name evidence="7" type="ORF">W822_00855</name>
</gene>
<feature type="chain" id="PRO_5004773200" description="Solute-binding protein family 3/N-terminal domain-containing protein" evidence="5">
    <location>
        <begin position="26"/>
        <end position="280"/>
    </location>
</feature>
<dbReference type="SMART" id="SM00062">
    <property type="entry name" value="PBPb"/>
    <property type="match status" value="1"/>
</dbReference>
<protein>
    <recommendedName>
        <fullName evidence="6">Solute-binding protein family 3/N-terminal domain-containing protein</fullName>
    </recommendedName>
</protein>
<feature type="domain" description="Solute-binding protein family 3/N-terminal" evidence="6">
    <location>
        <begin position="37"/>
        <end position="267"/>
    </location>
</feature>
<dbReference type="Proteomes" id="UP000018733">
    <property type="component" value="Unassembled WGS sequence"/>
</dbReference>
<dbReference type="HOGENOM" id="CLU_019602_18_6_4"/>
<dbReference type="PATRIC" id="fig|1424334.3.peg.181"/>
<comment type="similarity">
    <text evidence="2 4">Belongs to the bacterial solute-binding protein 3 family.</text>
</comment>
<evidence type="ECO:0000313" key="8">
    <source>
        <dbReference type="Proteomes" id="UP000018733"/>
    </source>
</evidence>
<organism evidence="7 8">
    <name type="scientific">Advenella kashmirensis W13003</name>
    <dbReference type="NCBI Taxonomy" id="1424334"/>
    <lineage>
        <taxon>Bacteria</taxon>
        <taxon>Pseudomonadati</taxon>
        <taxon>Pseudomonadota</taxon>
        <taxon>Betaproteobacteria</taxon>
        <taxon>Burkholderiales</taxon>
        <taxon>Alcaligenaceae</taxon>
    </lineage>
</organism>
<sequence length="280" mass="30644">MNFRLNIATFFALSCGSIAATPALADPVWDRIQSDGEIVCGAIPNDRIGSWIDPATGKWEGYEIELCHAIAKDLGDKMGKKLNVKFKETSWKTVVLDLQSQKIDLWPGMSATDQRKKALFMVGPVYDLAFCAMDGKNSTVGKTWKELDSPDVRIATVTGTSVEAMFKKMAPKAKHITLSEYSEITLAVQSGRADIMGADVLRCLNVIKAAPTVFKSVFFPTPLVTMGSSAGLPRSADKLSEWLTKWAAERKADGTVKNIFMKVLAKAGYDAKQIPPEVQF</sequence>
<dbReference type="InterPro" id="IPR018313">
    <property type="entry name" value="SBP_3_CS"/>
</dbReference>
<evidence type="ECO:0000256" key="1">
    <source>
        <dbReference type="ARBA" id="ARBA00004196"/>
    </source>
</evidence>
<dbReference type="InterPro" id="IPR001638">
    <property type="entry name" value="Solute-binding_3/MltF_N"/>
</dbReference>
<comment type="caution">
    <text evidence="7">The sequence shown here is derived from an EMBL/GenBank/DDBJ whole genome shotgun (WGS) entry which is preliminary data.</text>
</comment>
<name>V8R046_9BURK</name>